<gene>
    <name evidence="12" type="ordered locus">DP3115</name>
</gene>
<comment type="catalytic activity">
    <reaction evidence="1 9 10">
        <text>[protein]-peptidylproline (omega=180) = [protein]-peptidylproline (omega=0)</text>
        <dbReference type="Rhea" id="RHEA:16237"/>
        <dbReference type="Rhea" id="RHEA-COMP:10747"/>
        <dbReference type="Rhea" id="RHEA-COMP:10748"/>
        <dbReference type="ChEBI" id="CHEBI:83833"/>
        <dbReference type="ChEBI" id="CHEBI:83834"/>
        <dbReference type="EC" id="5.2.1.8"/>
    </reaction>
</comment>
<dbReference type="eggNOG" id="COG1047">
    <property type="taxonomic scope" value="Bacteria"/>
</dbReference>
<feature type="domain" description="PPIase FKBP-type" evidence="11">
    <location>
        <begin position="7"/>
        <end position="88"/>
    </location>
</feature>
<evidence type="ECO:0000259" key="11">
    <source>
        <dbReference type="PROSITE" id="PS50059"/>
    </source>
</evidence>
<evidence type="ECO:0000256" key="3">
    <source>
        <dbReference type="ARBA" id="ARBA00006577"/>
    </source>
</evidence>
<dbReference type="GO" id="GO:0005737">
    <property type="term" value="C:cytoplasm"/>
    <property type="evidence" value="ECO:0007669"/>
    <property type="project" value="UniProtKB-SubCell"/>
</dbReference>
<dbReference type="Pfam" id="PF00254">
    <property type="entry name" value="FKBP_C"/>
    <property type="match status" value="1"/>
</dbReference>
<keyword evidence="6" id="KW-0143">Chaperone</keyword>
<evidence type="ECO:0000256" key="6">
    <source>
        <dbReference type="ARBA" id="ARBA00023186"/>
    </source>
</evidence>
<proteinExistence type="inferred from homology"/>
<comment type="similarity">
    <text evidence="3 10">Belongs to the FKBP-type PPIase family.</text>
</comment>
<evidence type="ECO:0000256" key="7">
    <source>
        <dbReference type="ARBA" id="ARBA00023235"/>
    </source>
</evidence>
<comment type="subcellular location">
    <subcellularLocation>
        <location evidence="2">Cytoplasm</location>
    </subcellularLocation>
</comment>
<dbReference type="EMBL" id="CR522870">
    <property type="protein sequence ID" value="CAG37844.1"/>
    <property type="molecule type" value="Genomic_DNA"/>
</dbReference>
<dbReference type="KEGG" id="dps:DP3115"/>
<dbReference type="PROSITE" id="PS50059">
    <property type="entry name" value="FKBP_PPIASE"/>
    <property type="match status" value="1"/>
</dbReference>
<comment type="function">
    <text evidence="8">Also involved in hydrogenase metallocenter assembly, probably by participating in the nickel insertion step. This function in hydrogenase biosynthesis requires chaperone activity and the presence of the metal-binding domain, but not PPIase activity.</text>
</comment>
<reference evidence="13" key="1">
    <citation type="journal article" date="2004" name="Environ. Microbiol.">
        <title>The genome of Desulfotalea psychrophila, a sulfate-reducing bacterium from permanently cold Arctic sediments.</title>
        <authorList>
            <person name="Rabus R."/>
            <person name="Ruepp A."/>
            <person name="Frickey T."/>
            <person name="Rattei T."/>
            <person name="Fartmann B."/>
            <person name="Stark M."/>
            <person name="Bauer M."/>
            <person name="Zibat A."/>
            <person name="Lombardot T."/>
            <person name="Becker I."/>
            <person name="Amann J."/>
            <person name="Gellner K."/>
            <person name="Teeling H."/>
            <person name="Leuschner W.D."/>
            <person name="Gloeckner F.-O."/>
            <person name="Lupas A.N."/>
            <person name="Amann R."/>
            <person name="Klenk H.-P."/>
        </authorList>
    </citation>
    <scope>NUCLEOTIDE SEQUENCE [LARGE SCALE GENOMIC DNA]</scope>
    <source>
        <strain evidence="13">DSM 12343 / LSv54</strain>
    </source>
</reference>
<dbReference type="InterPro" id="IPR001179">
    <property type="entry name" value="PPIase_FKBP_dom"/>
</dbReference>
<sequence>MAGVKKGDKVKVRYVGKLQDGTVFDSSEGKEPLAFKVGSGDVIDGFDEAMLGMAVGETKEVHIPIAKAYGERNEEMMMDVPVEQIPDDLGPELGMRLEVGAPDGGVLRVVVVELDEKHMLLDANPPLAGKDLDFSLELVEISA</sequence>
<dbReference type="PANTHER" id="PTHR47861">
    <property type="entry name" value="FKBP-TYPE PEPTIDYL-PROLYL CIS-TRANS ISOMERASE SLYD"/>
    <property type="match status" value="1"/>
</dbReference>
<evidence type="ECO:0000313" key="12">
    <source>
        <dbReference type="EMBL" id="CAG37844.1"/>
    </source>
</evidence>
<dbReference type="Gene3D" id="3.10.50.40">
    <property type="match status" value="1"/>
</dbReference>
<evidence type="ECO:0000256" key="8">
    <source>
        <dbReference type="ARBA" id="ARBA00037071"/>
    </source>
</evidence>
<evidence type="ECO:0000256" key="1">
    <source>
        <dbReference type="ARBA" id="ARBA00000971"/>
    </source>
</evidence>
<dbReference type="HOGENOM" id="CLU_098197_2_1_7"/>
<dbReference type="Proteomes" id="UP000000602">
    <property type="component" value="Chromosome"/>
</dbReference>
<name>Q6AII6_DESPS</name>
<keyword evidence="5 9" id="KW-0697">Rotamase</keyword>
<protein>
    <recommendedName>
        <fullName evidence="10">Peptidyl-prolyl cis-trans isomerase</fullName>
        <ecNumber evidence="10">5.2.1.8</ecNumber>
    </recommendedName>
</protein>
<organism evidence="12 13">
    <name type="scientific">Desulfotalea psychrophila (strain LSv54 / DSM 12343)</name>
    <dbReference type="NCBI Taxonomy" id="177439"/>
    <lineage>
        <taxon>Bacteria</taxon>
        <taxon>Pseudomonadati</taxon>
        <taxon>Thermodesulfobacteriota</taxon>
        <taxon>Desulfobulbia</taxon>
        <taxon>Desulfobulbales</taxon>
        <taxon>Desulfocapsaceae</taxon>
        <taxon>Desulfotalea</taxon>
    </lineage>
</organism>
<keyword evidence="13" id="KW-1185">Reference proteome</keyword>
<evidence type="ECO:0000256" key="10">
    <source>
        <dbReference type="RuleBase" id="RU003915"/>
    </source>
</evidence>
<dbReference type="GO" id="GO:0042026">
    <property type="term" value="P:protein refolding"/>
    <property type="evidence" value="ECO:0007669"/>
    <property type="project" value="UniProtKB-ARBA"/>
</dbReference>
<dbReference type="SUPFAM" id="SSF54534">
    <property type="entry name" value="FKBP-like"/>
    <property type="match status" value="1"/>
</dbReference>
<dbReference type="AlphaFoldDB" id="Q6AII6"/>
<dbReference type="EC" id="5.2.1.8" evidence="10"/>
<dbReference type="STRING" id="177439.DP3115"/>
<evidence type="ECO:0000256" key="4">
    <source>
        <dbReference type="ARBA" id="ARBA00022490"/>
    </source>
</evidence>
<evidence type="ECO:0000256" key="2">
    <source>
        <dbReference type="ARBA" id="ARBA00004496"/>
    </source>
</evidence>
<keyword evidence="4" id="KW-0963">Cytoplasm</keyword>
<evidence type="ECO:0000256" key="9">
    <source>
        <dbReference type="PROSITE-ProRule" id="PRU00277"/>
    </source>
</evidence>
<accession>Q6AII6</accession>
<keyword evidence="7 9" id="KW-0413">Isomerase</keyword>
<evidence type="ECO:0000313" key="13">
    <source>
        <dbReference type="Proteomes" id="UP000000602"/>
    </source>
</evidence>
<dbReference type="InterPro" id="IPR046357">
    <property type="entry name" value="PPIase_dom_sf"/>
</dbReference>
<evidence type="ECO:0000256" key="5">
    <source>
        <dbReference type="ARBA" id="ARBA00023110"/>
    </source>
</evidence>
<dbReference type="PANTHER" id="PTHR47861:SF3">
    <property type="entry name" value="FKBP-TYPE PEPTIDYL-PROLYL CIS-TRANS ISOMERASE SLYD"/>
    <property type="match status" value="1"/>
</dbReference>
<dbReference type="OrthoDB" id="9808891at2"/>
<dbReference type="GO" id="GO:0003755">
    <property type="term" value="F:peptidyl-prolyl cis-trans isomerase activity"/>
    <property type="evidence" value="ECO:0007669"/>
    <property type="project" value="UniProtKB-UniRule"/>
</dbReference>